<keyword evidence="3" id="KW-1185">Reference proteome</keyword>
<dbReference type="EMBL" id="CP000361">
    <property type="protein sequence ID" value="ABV67852.1"/>
    <property type="molecule type" value="Genomic_DNA"/>
</dbReference>
<dbReference type="KEGG" id="abu:Abu_1604"/>
<dbReference type="Gene3D" id="2.60.120.790">
    <property type="match status" value="1"/>
</dbReference>
<evidence type="ECO:0000313" key="2">
    <source>
        <dbReference type="EMBL" id="ABV67852.1"/>
    </source>
</evidence>
<accession>A8EV79</accession>
<dbReference type="InterPro" id="IPR041008">
    <property type="entry name" value="DUF5625"/>
</dbReference>
<sequence length="233" mass="27121">MKTYIKIFFLPLLIVFIFNGCVRVAYGLVNPFTEETVVLKEIDVEKAGVVADFDIDISEPEYYEFNFNYISITEEYKISQENFKKGIKTESDKIRKDIVGDEYENKKGTKIVLKLTITPLSLDKSENIFSLGSRYTEDRAKNLQVGKAMEYTMDLSEIFANTYKSYCFDSKKSEWKKGDVKKCRYLSAGKLITEIVLSKGKYHIKLENLEDVPEIKKIKTTLLDIYFFRPNLY</sequence>
<name>A8EV79_ALIB4</name>
<protein>
    <recommendedName>
        <fullName evidence="1">DUF5625 domain-containing protein</fullName>
    </recommendedName>
</protein>
<dbReference type="AlphaFoldDB" id="A8EV79"/>
<reference evidence="2 3" key="1">
    <citation type="journal article" date="2007" name="PLoS ONE">
        <title>The complete genome sequence and analysis of the Epsilonproteobacterium Arcobacter butzleri.</title>
        <authorList>
            <person name="Miller W.G."/>
            <person name="Parker C.T."/>
            <person name="Rubenfield M."/>
            <person name="Mendz G.L."/>
            <person name="Woesten M.M.S.M."/>
            <person name="Ussery D.W."/>
            <person name="Stolz J.F."/>
            <person name="Binnewies T.T."/>
            <person name="Hallin P.F."/>
            <person name="Wang G."/>
            <person name="Malek J.A."/>
            <person name="Rogosin A."/>
            <person name="Stanker L.H."/>
            <person name="Mandrell R.E."/>
        </authorList>
    </citation>
    <scope>NUCLEOTIDE SEQUENCE [LARGE SCALE GENOMIC DNA]</scope>
    <source>
        <strain evidence="2 3">RM4018</strain>
    </source>
</reference>
<evidence type="ECO:0000259" key="1">
    <source>
        <dbReference type="Pfam" id="PF18539"/>
    </source>
</evidence>
<dbReference type="STRING" id="367737.Abu_1604"/>
<dbReference type="Proteomes" id="UP000001136">
    <property type="component" value="Chromosome"/>
</dbReference>
<evidence type="ECO:0000313" key="3">
    <source>
        <dbReference type="Proteomes" id="UP000001136"/>
    </source>
</evidence>
<feature type="domain" description="DUF5625" evidence="1">
    <location>
        <begin position="42"/>
        <end position="222"/>
    </location>
</feature>
<dbReference type="GeneID" id="24305390"/>
<gene>
    <name evidence="2" type="ordered locus">Abu_1604</name>
</gene>
<dbReference type="HOGENOM" id="CLU_1425644_0_0_7"/>
<proteinExistence type="predicted"/>
<dbReference type="RefSeq" id="WP_012147592.1">
    <property type="nucleotide sequence ID" value="NC_009850.1"/>
</dbReference>
<dbReference type="Pfam" id="PF18539">
    <property type="entry name" value="DUF5625"/>
    <property type="match status" value="1"/>
</dbReference>
<organism evidence="2 3">
    <name type="scientific">Aliarcobacter butzleri (strain RM4018)</name>
    <name type="common">Arcobacter butzleri</name>
    <dbReference type="NCBI Taxonomy" id="367737"/>
    <lineage>
        <taxon>Bacteria</taxon>
        <taxon>Pseudomonadati</taxon>
        <taxon>Campylobacterota</taxon>
        <taxon>Epsilonproteobacteria</taxon>
        <taxon>Campylobacterales</taxon>
        <taxon>Arcobacteraceae</taxon>
        <taxon>Aliarcobacter</taxon>
    </lineage>
</organism>